<proteinExistence type="predicted"/>
<accession>A0ABV5HDH9</accession>
<comment type="caution">
    <text evidence="2">The sequence shown here is derived from an EMBL/GenBank/DDBJ whole genome shotgun (WGS) entry which is preliminary data.</text>
</comment>
<keyword evidence="1" id="KW-0732">Signal</keyword>
<organism evidence="2 3">
    <name type="scientific">Flavobacterium gyeonganense</name>
    <dbReference type="NCBI Taxonomy" id="1310418"/>
    <lineage>
        <taxon>Bacteria</taxon>
        <taxon>Pseudomonadati</taxon>
        <taxon>Bacteroidota</taxon>
        <taxon>Flavobacteriia</taxon>
        <taxon>Flavobacteriales</taxon>
        <taxon>Flavobacteriaceae</taxon>
        <taxon>Flavobacterium</taxon>
    </lineage>
</organism>
<gene>
    <name evidence="2" type="ORF">ACFFVK_15315</name>
</gene>
<dbReference type="EMBL" id="JBHMFE010000020">
    <property type="protein sequence ID" value="MFB9109957.1"/>
    <property type="molecule type" value="Genomic_DNA"/>
</dbReference>
<dbReference type="RefSeq" id="WP_379680810.1">
    <property type="nucleotide sequence ID" value="NZ_JBHMFE010000020.1"/>
</dbReference>
<protein>
    <submittedName>
        <fullName evidence="2">Uncharacterized protein</fullName>
    </submittedName>
</protein>
<keyword evidence="3" id="KW-1185">Reference proteome</keyword>
<dbReference type="Proteomes" id="UP001589562">
    <property type="component" value="Unassembled WGS sequence"/>
</dbReference>
<evidence type="ECO:0000313" key="3">
    <source>
        <dbReference type="Proteomes" id="UP001589562"/>
    </source>
</evidence>
<name>A0ABV5HDH9_9FLAO</name>
<sequence>MRRIVLLFYLLFPAFCFSQSEKYDPKVSFAIETYAFLKGQNTALQKIADQFPKLHPNVTDAEKKLKSIFGRTEKNIKQFLKEELDYQQYNSLHHYLDSILNNEFPNKIEKEKYAHDFLLEVKERSKNIINNDILSKGILSFKYHDAPHQEITDGHVDFFTTENHPKAEKAFFKIPIPKSWLAEEAEMPETIQQFTSYYGNGNEKILIVVYDLPKELHGIKLTEKSIASILPPNIKLFRTEDVMIDGKPAVMIEAEESLERHNNAMKVRMLQFMLAQNQKLYCLQGSIGPEAAHEDLTLQIEKFEPLFRLIASRAKLDK</sequence>
<reference evidence="2 3" key="1">
    <citation type="submission" date="2024-09" db="EMBL/GenBank/DDBJ databases">
        <authorList>
            <person name="Sun Q."/>
            <person name="Mori K."/>
        </authorList>
    </citation>
    <scope>NUCLEOTIDE SEQUENCE [LARGE SCALE GENOMIC DNA]</scope>
    <source>
        <strain evidence="2 3">CECT 8365</strain>
    </source>
</reference>
<evidence type="ECO:0000256" key="1">
    <source>
        <dbReference type="SAM" id="SignalP"/>
    </source>
</evidence>
<evidence type="ECO:0000313" key="2">
    <source>
        <dbReference type="EMBL" id="MFB9109957.1"/>
    </source>
</evidence>
<feature type="chain" id="PRO_5047223515" evidence="1">
    <location>
        <begin position="19"/>
        <end position="318"/>
    </location>
</feature>
<feature type="signal peptide" evidence="1">
    <location>
        <begin position="1"/>
        <end position="18"/>
    </location>
</feature>